<evidence type="ECO:0000256" key="1">
    <source>
        <dbReference type="SAM" id="Phobius"/>
    </source>
</evidence>
<feature type="transmembrane region" description="Helical" evidence="1">
    <location>
        <begin position="20"/>
        <end position="41"/>
    </location>
</feature>
<dbReference type="RefSeq" id="WP_119986539.1">
    <property type="nucleotide sequence ID" value="NZ_CP032489.1"/>
</dbReference>
<keyword evidence="1" id="KW-0472">Membrane</keyword>
<evidence type="ECO:0000313" key="2">
    <source>
        <dbReference type="EMBL" id="AYD47429.1"/>
    </source>
</evidence>
<accession>A0A386HP56</accession>
<evidence type="ECO:0000313" key="3">
    <source>
        <dbReference type="Proteomes" id="UP000266118"/>
    </source>
</evidence>
<dbReference type="AlphaFoldDB" id="A0A386HP56"/>
<keyword evidence="1" id="KW-0812">Transmembrane</keyword>
<dbReference type="OrthoDB" id="1453786at2"/>
<sequence>MQHPLQITKQEILNRKGKFYLLLPIIVVPFLSLLLWSIGIINNTTTTANQPVAGKGLNLSLPEAKPTDDSN</sequence>
<keyword evidence="3" id="KW-1185">Reference proteome</keyword>
<gene>
    <name evidence="2" type="ORF">D6B99_07290</name>
</gene>
<keyword evidence="1" id="KW-1133">Transmembrane helix</keyword>
<protein>
    <submittedName>
        <fullName evidence="2">Uncharacterized protein</fullName>
    </submittedName>
</protein>
<reference evidence="2 3" key="1">
    <citation type="submission" date="2018-09" db="EMBL/GenBank/DDBJ databases">
        <title>Arachidicoccus sp. nov., a bacterium isolated from soil.</title>
        <authorList>
            <person name="Weon H.-Y."/>
            <person name="Kwon S.-W."/>
            <person name="Lee S.A."/>
        </authorList>
    </citation>
    <scope>NUCLEOTIDE SEQUENCE [LARGE SCALE GENOMIC DNA]</scope>
    <source>
        <strain evidence="2 3">KIS59-12</strain>
    </source>
</reference>
<organism evidence="2 3">
    <name type="scientific">Arachidicoccus soli</name>
    <dbReference type="NCBI Taxonomy" id="2341117"/>
    <lineage>
        <taxon>Bacteria</taxon>
        <taxon>Pseudomonadati</taxon>
        <taxon>Bacteroidota</taxon>
        <taxon>Chitinophagia</taxon>
        <taxon>Chitinophagales</taxon>
        <taxon>Chitinophagaceae</taxon>
        <taxon>Arachidicoccus</taxon>
    </lineage>
</organism>
<proteinExistence type="predicted"/>
<name>A0A386HP56_9BACT</name>
<dbReference type="EMBL" id="CP032489">
    <property type="protein sequence ID" value="AYD47429.1"/>
    <property type="molecule type" value="Genomic_DNA"/>
</dbReference>
<dbReference type="Proteomes" id="UP000266118">
    <property type="component" value="Chromosome"/>
</dbReference>
<dbReference type="KEGG" id="ark:D6B99_07290"/>